<keyword evidence="3 5" id="KW-0238">DNA-binding</keyword>
<evidence type="ECO:0000256" key="3">
    <source>
        <dbReference type="ARBA" id="ARBA00023125"/>
    </source>
</evidence>
<dbReference type="PROSITE" id="PS51755">
    <property type="entry name" value="OMPR_PHOB"/>
    <property type="match status" value="1"/>
</dbReference>
<accession>A0A2P4UCR9</accession>
<evidence type="ECO:0000256" key="2">
    <source>
        <dbReference type="ARBA" id="ARBA00023015"/>
    </source>
</evidence>
<dbReference type="Gene3D" id="1.25.40.10">
    <property type="entry name" value="Tetratricopeptide repeat domain"/>
    <property type="match status" value="1"/>
</dbReference>
<evidence type="ECO:0000256" key="5">
    <source>
        <dbReference type="PROSITE-ProRule" id="PRU01091"/>
    </source>
</evidence>
<dbReference type="InterPro" id="IPR051677">
    <property type="entry name" value="AfsR-DnrI-RedD_regulator"/>
</dbReference>
<dbReference type="EMBL" id="MTBP01000004">
    <property type="protein sequence ID" value="POM22841.1"/>
    <property type="molecule type" value="Genomic_DNA"/>
</dbReference>
<dbReference type="InterPro" id="IPR036388">
    <property type="entry name" value="WH-like_DNA-bd_sf"/>
</dbReference>
<keyword evidence="4" id="KW-0804">Transcription</keyword>
<dbReference type="SUPFAM" id="SSF46894">
    <property type="entry name" value="C-terminal effector domain of the bipartite response regulators"/>
    <property type="match status" value="1"/>
</dbReference>
<organism evidence="7 8">
    <name type="scientific">Actinomadura rubteroloni</name>
    <dbReference type="NCBI Taxonomy" id="1926885"/>
    <lineage>
        <taxon>Bacteria</taxon>
        <taxon>Bacillati</taxon>
        <taxon>Actinomycetota</taxon>
        <taxon>Actinomycetes</taxon>
        <taxon>Streptosporangiales</taxon>
        <taxon>Thermomonosporaceae</taxon>
        <taxon>Actinomadura</taxon>
    </lineage>
</organism>
<dbReference type="PANTHER" id="PTHR35807:SF1">
    <property type="entry name" value="TRANSCRIPTIONAL REGULATOR REDD"/>
    <property type="match status" value="1"/>
</dbReference>
<comment type="caution">
    <text evidence="7">The sequence shown here is derived from an EMBL/GenBank/DDBJ whole genome shotgun (WGS) entry which is preliminary data.</text>
</comment>
<dbReference type="InterPro" id="IPR005158">
    <property type="entry name" value="BTAD"/>
</dbReference>
<name>A0A2P4UCR9_9ACTN</name>
<protein>
    <submittedName>
        <fullName evidence="7">Transcriptional regulatory protein EmbR</fullName>
    </submittedName>
</protein>
<dbReference type="InterPro" id="IPR001867">
    <property type="entry name" value="OmpR/PhoB-type_DNA-bd"/>
</dbReference>
<gene>
    <name evidence="7" type="primary">embR_4</name>
    <name evidence="7" type="ORF">BTM25_50460</name>
</gene>
<dbReference type="InterPro" id="IPR016032">
    <property type="entry name" value="Sig_transdc_resp-reg_C-effctor"/>
</dbReference>
<dbReference type="Pfam" id="PF00486">
    <property type="entry name" value="Trans_reg_C"/>
    <property type="match status" value="1"/>
</dbReference>
<feature type="domain" description="OmpR/PhoB-type" evidence="6">
    <location>
        <begin position="1"/>
        <end position="105"/>
    </location>
</feature>
<keyword evidence="2" id="KW-0805">Transcription regulation</keyword>
<sequence>MEEHRRITVLGPLTLSTLNRVNAAPSAPKERKILVLLLLNHEQTVPVSVLIDELWGEAPPKSARTALQTHVMNVRRGLTEKFGLSSETVRRQVLTTSNDGYSINFGSVFFDLREYLRLIREGQNSVAAGNHHRSVELFQTAEALWQGPVLSDVEHGMPLRAEVTRLEQLRLASQETCIESELRLGRHRELIAELSRLTLQNPYHERLHEYLMLALHRAGRRVQALEVFHRLRKAMMDEVGLVPSGRVQRLQEEILHARDGGELSLANG</sequence>
<dbReference type="GO" id="GO:0006355">
    <property type="term" value="P:regulation of DNA-templated transcription"/>
    <property type="evidence" value="ECO:0007669"/>
    <property type="project" value="InterPro"/>
</dbReference>
<dbReference type="SMART" id="SM01043">
    <property type="entry name" value="BTAD"/>
    <property type="match status" value="1"/>
</dbReference>
<evidence type="ECO:0000259" key="6">
    <source>
        <dbReference type="PROSITE" id="PS51755"/>
    </source>
</evidence>
<dbReference type="SMART" id="SM00862">
    <property type="entry name" value="Trans_reg_C"/>
    <property type="match status" value="1"/>
</dbReference>
<dbReference type="PANTHER" id="PTHR35807">
    <property type="entry name" value="TRANSCRIPTIONAL REGULATOR REDD-RELATED"/>
    <property type="match status" value="1"/>
</dbReference>
<dbReference type="Pfam" id="PF03704">
    <property type="entry name" value="BTAD"/>
    <property type="match status" value="1"/>
</dbReference>
<dbReference type="InterPro" id="IPR011990">
    <property type="entry name" value="TPR-like_helical_dom_sf"/>
</dbReference>
<evidence type="ECO:0000313" key="8">
    <source>
        <dbReference type="Proteomes" id="UP000242367"/>
    </source>
</evidence>
<dbReference type="RefSeq" id="WP_103565522.1">
    <property type="nucleotide sequence ID" value="NZ_MTBP01000004.1"/>
</dbReference>
<dbReference type="SUPFAM" id="SSF48452">
    <property type="entry name" value="TPR-like"/>
    <property type="match status" value="1"/>
</dbReference>
<dbReference type="GO" id="GO:0000160">
    <property type="term" value="P:phosphorelay signal transduction system"/>
    <property type="evidence" value="ECO:0007669"/>
    <property type="project" value="InterPro"/>
</dbReference>
<keyword evidence="8" id="KW-1185">Reference proteome</keyword>
<dbReference type="AlphaFoldDB" id="A0A2P4UCR9"/>
<reference evidence="7 8" key="1">
    <citation type="journal article" date="2017" name="Chemistry">
        <title>Isolation, Biosynthesis and Chemical Modifications of Rubterolones A-F: Rare Tropolone Alkaloids from Actinomadura sp. 5-2.</title>
        <authorList>
            <person name="Guo H."/>
            <person name="Benndorf R."/>
            <person name="Leichnitz D."/>
            <person name="Klassen J.L."/>
            <person name="Vollmers J."/>
            <person name="Gorls H."/>
            <person name="Steinacker M."/>
            <person name="Weigel C."/>
            <person name="Dahse H.M."/>
            <person name="Kaster A.K."/>
            <person name="de Beer Z.W."/>
            <person name="Poulsen M."/>
            <person name="Beemelmanns C."/>
        </authorList>
    </citation>
    <scope>NUCLEOTIDE SEQUENCE [LARGE SCALE GENOMIC DNA]</scope>
    <source>
        <strain evidence="7 8">5-2</strain>
    </source>
</reference>
<dbReference type="Gene3D" id="1.10.10.10">
    <property type="entry name" value="Winged helix-like DNA-binding domain superfamily/Winged helix DNA-binding domain"/>
    <property type="match status" value="1"/>
</dbReference>
<dbReference type="GO" id="GO:0003677">
    <property type="term" value="F:DNA binding"/>
    <property type="evidence" value="ECO:0007669"/>
    <property type="project" value="UniProtKB-UniRule"/>
</dbReference>
<dbReference type="Proteomes" id="UP000242367">
    <property type="component" value="Unassembled WGS sequence"/>
</dbReference>
<proteinExistence type="inferred from homology"/>
<evidence type="ECO:0000256" key="4">
    <source>
        <dbReference type="ARBA" id="ARBA00023163"/>
    </source>
</evidence>
<evidence type="ECO:0000256" key="1">
    <source>
        <dbReference type="ARBA" id="ARBA00005820"/>
    </source>
</evidence>
<feature type="DNA-binding region" description="OmpR/PhoB-type" evidence="5">
    <location>
        <begin position="1"/>
        <end position="105"/>
    </location>
</feature>
<comment type="similarity">
    <text evidence="1">Belongs to the AfsR/DnrI/RedD regulatory family.</text>
</comment>
<evidence type="ECO:0000313" key="7">
    <source>
        <dbReference type="EMBL" id="POM22841.1"/>
    </source>
</evidence>
<dbReference type="CDD" id="cd15831">
    <property type="entry name" value="BTAD"/>
    <property type="match status" value="1"/>
</dbReference>